<keyword evidence="3" id="KW-1185">Reference proteome</keyword>
<feature type="compositionally biased region" description="Low complexity" evidence="1">
    <location>
        <begin position="1"/>
        <end position="13"/>
    </location>
</feature>
<dbReference type="AlphaFoldDB" id="A0AA41T724"/>
<comment type="caution">
    <text evidence="2">The sequence shown here is derived from an EMBL/GenBank/DDBJ whole genome shotgun (WGS) entry which is preliminary data.</text>
</comment>
<dbReference type="EMBL" id="JAATJV010406732">
    <property type="protein sequence ID" value="MBZ3886275.1"/>
    <property type="molecule type" value="Genomic_DNA"/>
</dbReference>
<proteinExistence type="predicted"/>
<sequence length="59" mass="6154">MEEGAAGPLGAEAEAAEVRGRPGVTLRPFGKEEVDLQDLPSATTACHLDPGVFVDCLCR</sequence>
<evidence type="ECO:0000313" key="3">
    <source>
        <dbReference type="Proteomes" id="UP001166674"/>
    </source>
</evidence>
<accession>A0AA41T724</accession>
<feature type="region of interest" description="Disordered" evidence="1">
    <location>
        <begin position="1"/>
        <end position="24"/>
    </location>
</feature>
<evidence type="ECO:0000313" key="2">
    <source>
        <dbReference type="EMBL" id="MBZ3886275.1"/>
    </source>
</evidence>
<protein>
    <submittedName>
        <fullName evidence="2">Calcipressin-1</fullName>
    </submittedName>
</protein>
<gene>
    <name evidence="2" type="ORF">SUZIE_187130</name>
</gene>
<organism evidence="2 3">
    <name type="scientific">Sciurus carolinensis</name>
    <name type="common">Eastern gray squirrel</name>
    <dbReference type="NCBI Taxonomy" id="30640"/>
    <lineage>
        <taxon>Eukaryota</taxon>
        <taxon>Metazoa</taxon>
        <taxon>Chordata</taxon>
        <taxon>Craniata</taxon>
        <taxon>Vertebrata</taxon>
        <taxon>Euteleostomi</taxon>
        <taxon>Mammalia</taxon>
        <taxon>Eutheria</taxon>
        <taxon>Euarchontoglires</taxon>
        <taxon>Glires</taxon>
        <taxon>Rodentia</taxon>
        <taxon>Sciuromorpha</taxon>
        <taxon>Sciuridae</taxon>
        <taxon>Sciurinae</taxon>
        <taxon>Sciurini</taxon>
        <taxon>Sciurus</taxon>
    </lineage>
</organism>
<reference evidence="2" key="1">
    <citation type="submission" date="2020-03" db="EMBL/GenBank/DDBJ databases">
        <title>Studies in the Genomics of Life Span.</title>
        <authorList>
            <person name="Glass D."/>
        </authorList>
    </citation>
    <scope>NUCLEOTIDE SEQUENCE</scope>
    <source>
        <strain evidence="2">SUZIE</strain>
        <tissue evidence="2">Muscle</tissue>
    </source>
</reference>
<dbReference type="Proteomes" id="UP001166674">
    <property type="component" value="Unassembled WGS sequence"/>
</dbReference>
<evidence type="ECO:0000256" key="1">
    <source>
        <dbReference type="SAM" id="MobiDB-lite"/>
    </source>
</evidence>
<name>A0AA41T724_SCICA</name>